<organism evidence="2 3">
    <name type="scientific">Klebsiella michiganensis</name>
    <dbReference type="NCBI Taxonomy" id="1134687"/>
    <lineage>
        <taxon>Bacteria</taxon>
        <taxon>Pseudomonadati</taxon>
        <taxon>Pseudomonadota</taxon>
        <taxon>Gammaproteobacteria</taxon>
        <taxon>Enterobacterales</taxon>
        <taxon>Enterobacteriaceae</taxon>
        <taxon>Klebsiella/Raoultella group</taxon>
        <taxon>Klebsiella</taxon>
    </lineage>
</organism>
<evidence type="ECO:0000313" key="2">
    <source>
        <dbReference type="EMBL" id="STW78907.1"/>
    </source>
</evidence>
<dbReference type="AlphaFoldDB" id="A0A7H4PKI4"/>
<evidence type="ECO:0000313" key="3">
    <source>
        <dbReference type="Proteomes" id="UP000254863"/>
    </source>
</evidence>
<name>A0A7H4PKI4_9ENTR</name>
<reference evidence="2 3" key="1">
    <citation type="submission" date="2018-06" db="EMBL/GenBank/DDBJ databases">
        <authorList>
            <consortium name="Pathogen Informatics"/>
            <person name="Doyle S."/>
        </authorList>
    </citation>
    <scope>NUCLEOTIDE SEQUENCE [LARGE SCALE GENOMIC DNA]</scope>
    <source>
        <strain evidence="2 3">NCTC11685</strain>
    </source>
</reference>
<sequence>MNRAHVCMESTSTYMEDAAAHLSDAGYTVSIINPALSKAFAQSEGLRSKTGQSGRPYAGSLLPGKTPVSLGGPSSDRAGTESPGVKASGADRDADAGGKNRRETAPEVQLASIDILLGCLSAELARIEKTDKRPDG</sequence>
<protein>
    <submittedName>
        <fullName evidence="2">Transposase, IS110 family</fullName>
    </submittedName>
</protein>
<evidence type="ECO:0000256" key="1">
    <source>
        <dbReference type="SAM" id="MobiDB-lite"/>
    </source>
</evidence>
<feature type="region of interest" description="Disordered" evidence="1">
    <location>
        <begin position="42"/>
        <end position="107"/>
    </location>
</feature>
<gene>
    <name evidence="2" type="ORF">NCTC11685_06225</name>
</gene>
<comment type="caution">
    <text evidence="2">The sequence shown here is derived from an EMBL/GenBank/DDBJ whole genome shotgun (WGS) entry which is preliminary data.</text>
</comment>
<dbReference type="Proteomes" id="UP000254863">
    <property type="component" value="Unassembled WGS sequence"/>
</dbReference>
<accession>A0A7H4PKI4</accession>
<proteinExistence type="predicted"/>
<feature type="compositionally biased region" description="Basic and acidic residues" evidence="1">
    <location>
        <begin position="89"/>
        <end position="105"/>
    </location>
</feature>
<dbReference type="EMBL" id="UGMS01000003">
    <property type="protein sequence ID" value="STW78907.1"/>
    <property type="molecule type" value="Genomic_DNA"/>
</dbReference>